<evidence type="ECO:0000313" key="6">
    <source>
        <dbReference type="Proteomes" id="UP000001396"/>
    </source>
</evidence>
<evidence type="ECO:0000256" key="4">
    <source>
        <dbReference type="HAMAP-Rule" id="MF_03052"/>
    </source>
</evidence>
<dbReference type="Pfam" id="PF02391">
    <property type="entry name" value="MoaE"/>
    <property type="match status" value="1"/>
</dbReference>
<dbReference type="FunCoup" id="D3BU88">
    <property type="interactions" value="217"/>
</dbReference>
<dbReference type="InParanoid" id="D3BU88"/>
<dbReference type="STRING" id="670386.D3BU88"/>
<gene>
    <name evidence="5" type="primary">mocs2l</name>
    <name evidence="5" type="ORF">PPL_11707</name>
</gene>
<protein>
    <recommendedName>
        <fullName evidence="4">Molybdopterin synthase catalytic subunit</fullName>
        <ecNumber evidence="4">2.8.1.12</ecNumber>
    </recommendedName>
    <alternativeName>
        <fullName evidence="4">Molybdenum cofactor synthesis protein 2 large subunit</fullName>
    </alternativeName>
    <alternativeName>
        <fullName evidence="4">Molybdenum cofactor synthesis protein 2B</fullName>
        <shortName evidence="4">MOCS2B</shortName>
    </alternativeName>
</protein>
<dbReference type="FunFam" id="3.90.1170.40:FF:000002">
    <property type="entry name" value="Molybdopterin synthase catalytic subunit"/>
    <property type="match status" value="1"/>
</dbReference>
<keyword evidence="6" id="KW-1185">Reference proteome</keyword>
<keyword evidence="2 4" id="KW-0808">Transferase</keyword>
<comment type="pathway">
    <text evidence="4">Cofactor biosynthesis; molybdopterin biosynthesis.</text>
</comment>
<dbReference type="SUPFAM" id="SSF54690">
    <property type="entry name" value="Molybdopterin synthase subunit MoaE"/>
    <property type="match status" value="1"/>
</dbReference>
<reference evidence="5 6" key="1">
    <citation type="journal article" date="2011" name="Genome Res.">
        <title>Phylogeny-wide analysis of social amoeba genomes highlights ancient origins for complex intercellular communication.</title>
        <authorList>
            <person name="Heidel A.J."/>
            <person name="Lawal H.M."/>
            <person name="Felder M."/>
            <person name="Schilde C."/>
            <person name="Helps N.R."/>
            <person name="Tunggal B."/>
            <person name="Rivero F."/>
            <person name="John U."/>
            <person name="Schleicher M."/>
            <person name="Eichinger L."/>
            <person name="Platzer M."/>
            <person name="Noegel A.A."/>
            <person name="Schaap P."/>
            <person name="Gloeckner G."/>
        </authorList>
    </citation>
    <scope>NUCLEOTIDE SEQUENCE [LARGE SCALE GENOMIC DNA]</scope>
    <source>
        <strain evidence="6">ATCC 26659 / Pp 5 / PN500</strain>
    </source>
</reference>
<evidence type="ECO:0000313" key="5">
    <source>
        <dbReference type="EMBL" id="EFA75022.1"/>
    </source>
</evidence>
<dbReference type="InterPro" id="IPR036563">
    <property type="entry name" value="MoaE_sf"/>
</dbReference>
<feature type="binding site" evidence="4">
    <location>
        <position position="134"/>
    </location>
    <ligand>
        <name>substrate</name>
    </ligand>
</feature>
<dbReference type="RefSeq" id="XP_020427156.1">
    <property type="nucleotide sequence ID" value="XM_020582456.1"/>
</dbReference>
<comment type="catalytic activity">
    <reaction evidence="4">
        <text>2 [molybdopterin-synthase sulfur-carrier protein]-C-terminal-Gly-aminoethanethioate + cyclic pyranopterin phosphate + H2O = molybdopterin + 2 [molybdopterin-synthase sulfur-carrier protein]-C-terminal Gly-Gly + 2 H(+)</text>
        <dbReference type="Rhea" id="RHEA:26333"/>
        <dbReference type="Rhea" id="RHEA-COMP:12202"/>
        <dbReference type="Rhea" id="RHEA-COMP:19907"/>
        <dbReference type="ChEBI" id="CHEBI:15377"/>
        <dbReference type="ChEBI" id="CHEBI:15378"/>
        <dbReference type="ChEBI" id="CHEBI:58698"/>
        <dbReference type="ChEBI" id="CHEBI:59648"/>
        <dbReference type="ChEBI" id="CHEBI:90778"/>
        <dbReference type="ChEBI" id="CHEBI:232372"/>
        <dbReference type="EC" id="2.8.1.12"/>
    </reaction>
</comment>
<dbReference type="GO" id="GO:0006777">
    <property type="term" value="P:Mo-molybdopterin cofactor biosynthetic process"/>
    <property type="evidence" value="ECO:0007669"/>
    <property type="project" value="UniProtKB-UniRule"/>
</dbReference>
<comment type="subunit">
    <text evidence="4">Heterotetramer; composed of 2 small (MOCS2A) and 2 large (MOCS2B) subunits.</text>
</comment>
<dbReference type="UniPathway" id="UPA00344"/>
<dbReference type="HAMAP" id="MF_03052">
    <property type="entry name" value="MOC2B"/>
    <property type="match status" value="1"/>
</dbReference>
<keyword evidence="3 4" id="KW-0501">Molybdenum cofactor biosynthesis</keyword>
<feature type="binding site" evidence="4">
    <location>
        <begin position="118"/>
        <end position="119"/>
    </location>
    <ligand>
        <name>substrate</name>
    </ligand>
</feature>
<dbReference type="OMA" id="WKHQFFA"/>
<dbReference type="Gene3D" id="3.90.1170.40">
    <property type="entry name" value="Molybdopterin biosynthesis MoaE subunit"/>
    <property type="match status" value="1"/>
</dbReference>
<dbReference type="GO" id="GO:0030366">
    <property type="term" value="F:molybdopterin synthase activity"/>
    <property type="evidence" value="ECO:0007669"/>
    <property type="project" value="UniProtKB-UniRule"/>
</dbReference>
<comment type="subcellular location">
    <subcellularLocation>
        <location evidence="4">Cytoplasm</location>
    </subcellularLocation>
</comment>
<comment type="function">
    <text evidence="4">Catalytic subunit of the molybdopterin synthase complex, a complex that catalyzes the conversion of precursor Z into molybdopterin. Acts by mediating the incorporation of 2 sulfur atoms from thiocarboxylated MOCS2A into precursor Z to generate a dithiolene group.</text>
</comment>
<dbReference type="InterPro" id="IPR003448">
    <property type="entry name" value="Mopterin_biosynth_MoaE"/>
</dbReference>
<evidence type="ECO:0000256" key="1">
    <source>
        <dbReference type="ARBA" id="ARBA00022490"/>
    </source>
</evidence>
<comment type="similarity">
    <text evidence="4">Belongs to the MoaE family. MOCS2B subfamily.</text>
</comment>
<name>D3BU88_HETP5</name>
<dbReference type="GO" id="GO:1990140">
    <property type="term" value="C:molybdopterin synthase complex"/>
    <property type="evidence" value="ECO:0007669"/>
    <property type="project" value="UniProtKB-UniRule"/>
</dbReference>
<accession>D3BU88</accession>
<dbReference type="EC" id="2.8.1.12" evidence="4"/>
<keyword evidence="1 4" id="KW-0963">Cytoplasm</keyword>
<dbReference type="AlphaFoldDB" id="D3BU88"/>
<comment type="caution">
    <text evidence="5">The sequence shown here is derived from an EMBL/GenBank/DDBJ whole genome shotgun (WGS) entry which is preliminary data.</text>
</comment>
<dbReference type="GeneID" id="31367175"/>
<evidence type="ECO:0000256" key="3">
    <source>
        <dbReference type="ARBA" id="ARBA00023150"/>
    </source>
</evidence>
<dbReference type="PANTHER" id="PTHR23404">
    <property type="entry name" value="MOLYBDOPTERIN SYNTHASE RELATED"/>
    <property type="match status" value="1"/>
</dbReference>
<organism evidence="5 6">
    <name type="scientific">Heterostelium pallidum (strain ATCC 26659 / Pp 5 / PN500)</name>
    <name type="common">Cellular slime mold</name>
    <name type="synonym">Polysphondylium pallidum</name>
    <dbReference type="NCBI Taxonomy" id="670386"/>
    <lineage>
        <taxon>Eukaryota</taxon>
        <taxon>Amoebozoa</taxon>
        <taxon>Evosea</taxon>
        <taxon>Eumycetozoa</taxon>
        <taxon>Dictyostelia</taxon>
        <taxon>Acytosteliales</taxon>
        <taxon>Acytosteliaceae</taxon>
        <taxon>Heterostelium</taxon>
    </lineage>
</organism>
<feature type="binding site" evidence="4">
    <location>
        <begin position="141"/>
        <end position="143"/>
    </location>
    <ligand>
        <name>substrate</name>
    </ligand>
</feature>
<dbReference type="EMBL" id="ADBJ01000059">
    <property type="protein sequence ID" value="EFA75022.1"/>
    <property type="molecule type" value="Genomic_DNA"/>
</dbReference>
<proteinExistence type="inferred from homology"/>
<sequence length="184" mass="20645">MSTVDIIFDKNKDGIDRGLYIEVSEEPIDFKVGGYNRVEDDNAGAISTFLGTTRNNFKGKNVEKLEYEAYTPMAVKEIAKICSHLFTTYNILHIAVLHRIGTVPIGEASILIAISSAHRHDSLTAVQYAIDTIKATVPIWKKEYYTDGTMSVWKDNCESCHYTTTKSTLNNDGHDHQHSGHNKH</sequence>
<dbReference type="Proteomes" id="UP000001396">
    <property type="component" value="Unassembled WGS sequence"/>
</dbReference>
<dbReference type="CDD" id="cd00756">
    <property type="entry name" value="MoaE"/>
    <property type="match status" value="1"/>
</dbReference>
<dbReference type="InterPro" id="IPR028888">
    <property type="entry name" value="MOCS2B_euk"/>
</dbReference>
<evidence type="ECO:0000256" key="2">
    <source>
        <dbReference type="ARBA" id="ARBA00022679"/>
    </source>
</evidence>